<dbReference type="GO" id="GO:0016491">
    <property type="term" value="F:oxidoreductase activity"/>
    <property type="evidence" value="ECO:0007669"/>
    <property type="project" value="UniProtKB-KW"/>
</dbReference>
<evidence type="ECO:0000313" key="10">
    <source>
        <dbReference type="Proteomes" id="UP000033200"/>
    </source>
</evidence>
<evidence type="ECO:0000256" key="4">
    <source>
        <dbReference type="ARBA" id="ARBA00023002"/>
    </source>
</evidence>
<dbReference type="Gene3D" id="3.30.413.10">
    <property type="entry name" value="Sulfite Reductase Hemoprotein, domain 1"/>
    <property type="match status" value="1"/>
</dbReference>
<evidence type="ECO:0000313" key="9">
    <source>
        <dbReference type="EMBL" id="AIT07655.1"/>
    </source>
</evidence>
<organism evidence="9 10">
    <name type="scientific">Sphingomonas taxi</name>
    <dbReference type="NCBI Taxonomy" id="1549858"/>
    <lineage>
        <taxon>Bacteria</taxon>
        <taxon>Pseudomonadati</taxon>
        <taxon>Pseudomonadota</taxon>
        <taxon>Alphaproteobacteria</taxon>
        <taxon>Sphingomonadales</taxon>
        <taxon>Sphingomonadaceae</taxon>
        <taxon>Sphingomonas</taxon>
    </lineage>
</organism>
<dbReference type="PANTHER" id="PTHR32439">
    <property type="entry name" value="FERREDOXIN--NITRITE REDUCTASE, CHLOROPLASTIC"/>
    <property type="match status" value="1"/>
</dbReference>
<dbReference type="InterPro" id="IPR051329">
    <property type="entry name" value="NIR_SIR_4Fe-4S"/>
</dbReference>
<feature type="compositionally biased region" description="Basic and acidic residues" evidence="7">
    <location>
        <begin position="251"/>
        <end position="275"/>
    </location>
</feature>
<gene>
    <name evidence="9" type="ORF">MC45_16195</name>
</gene>
<proteinExistence type="predicted"/>
<dbReference type="InterPro" id="IPR005117">
    <property type="entry name" value="NiRdtase/SiRdtase_haem-b_fer"/>
</dbReference>
<keyword evidence="1" id="KW-0004">4Fe-4S</keyword>
<protein>
    <recommendedName>
        <fullName evidence="8">Nitrite/Sulfite reductase ferredoxin-like domain-containing protein</fullName>
    </recommendedName>
</protein>
<evidence type="ECO:0000259" key="8">
    <source>
        <dbReference type="Pfam" id="PF03460"/>
    </source>
</evidence>
<dbReference type="Pfam" id="PF03460">
    <property type="entry name" value="NIR_SIR_ferr"/>
    <property type="match status" value="1"/>
</dbReference>
<dbReference type="Gene3D" id="3.90.480.20">
    <property type="match status" value="1"/>
</dbReference>
<sequence length="430" mass="44070">MADAAQRHCGVAGMSVVRGWCPTAWRPMAAGDGLILRVRPRLARLTPAQARTIAVVARTHGNGLIDLTNRAALQLRGLREADWPVALGALVAAGLVDPDPVRESRALLVAPDWRESDDTHRIACVLLDRLDALPPLPGKIGIAIDAGREPVLTDSPADFRIERDATGGLILRADGRAGGYALTPGEETTALIALAEWFVASGGVAAGRMARHVVPLPANLAGGATTPSVPAKAGAQDQAGHRLVVSGGLDSRLRGRTGDGVGLREGRASAGDHKTHPLRPTQGTAIGLPFGRADAAMLADLADRAGVTGIRVTPWRNLLVEGLDPTAAGLPACAAADLAVDACVGAPACPQATVATRALALRLAPHVAGRLHVSGCAKGCARAAPADFVATGRDGRFDLAFHARAGDPAAVAGLSPDDLIALLESPSRVA</sequence>
<feature type="region of interest" description="Disordered" evidence="7">
    <location>
        <begin position="248"/>
        <end position="282"/>
    </location>
</feature>
<accession>A0A097EJA9</accession>
<dbReference type="HOGENOM" id="CLU_015667_3_2_5"/>
<feature type="domain" description="Nitrite/Sulfite reductase ferredoxin-like" evidence="8">
    <location>
        <begin position="27"/>
        <end position="91"/>
    </location>
</feature>
<name>A0A097EJA9_9SPHN</name>
<dbReference type="STRING" id="1549858.MC45_16195"/>
<dbReference type="InterPro" id="IPR036136">
    <property type="entry name" value="Nit/Sulf_reduc_fer-like_dom_sf"/>
</dbReference>
<dbReference type="SUPFAM" id="SSF56014">
    <property type="entry name" value="Nitrite and sulphite reductase 4Fe-4S domain-like"/>
    <property type="match status" value="1"/>
</dbReference>
<dbReference type="PANTHER" id="PTHR32439:SF9">
    <property type="entry name" value="BLR3264 PROTEIN"/>
    <property type="match status" value="1"/>
</dbReference>
<dbReference type="InterPro" id="IPR045854">
    <property type="entry name" value="NO2/SO3_Rdtase_4Fe4S_sf"/>
</dbReference>
<dbReference type="SUPFAM" id="SSF55124">
    <property type="entry name" value="Nitrite/Sulfite reductase N-terminal domain-like"/>
    <property type="match status" value="2"/>
</dbReference>
<keyword evidence="2" id="KW-0349">Heme</keyword>
<keyword evidence="4" id="KW-0560">Oxidoreductase</keyword>
<keyword evidence="10" id="KW-1185">Reference proteome</keyword>
<dbReference type="EMBL" id="CP009571">
    <property type="protein sequence ID" value="AIT07655.1"/>
    <property type="molecule type" value="Genomic_DNA"/>
</dbReference>
<dbReference type="GO" id="GO:0051539">
    <property type="term" value="F:4 iron, 4 sulfur cluster binding"/>
    <property type="evidence" value="ECO:0007669"/>
    <property type="project" value="UniProtKB-KW"/>
</dbReference>
<evidence type="ECO:0000256" key="5">
    <source>
        <dbReference type="ARBA" id="ARBA00023004"/>
    </source>
</evidence>
<dbReference type="Proteomes" id="UP000033200">
    <property type="component" value="Chromosome"/>
</dbReference>
<evidence type="ECO:0000256" key="7">
    <source>
        <dbReference type="SAM" id="MobiDB-lite"/>
    </source>
</evidence>
<evidence type="ECO:0000256" key="1">
    <source>
        <dbReference type="ARBA" id="ARBA00022485"/>
    </source>
</evidence>
<evidence type="ECO:0000256" key="6">
    <source>
        <dbReference type="ARBA" id="ARBA00023014"/>
    </source>
</evidence>
<evidence type="ECO:0000256" key="3">
    <source>
        <dbReference type="ARBA" id="ARBA00022723"/>
    </source>
</evidence>
<evidence type="ECO:0000256" key="2">
    <source>
        <dbReference type="ARBA" id="ARBA00022617"/>
    </source>
</evidence>
<keyword evidence="5" id="KW-0408">Iron</keyword>
<dbReference type="eggNOG" id="COG0155">
    <property type="taxonomic scope" value="Bacteria"/>
</dbReference>
<dbReference type="AlphaFoldDB" id="A0A097EJA9"/>
<dbReference type="KEGG" id="stax:MC45_16195"/>
<keyword evidence="3" id="KW-0479">Metal-binding</keyword>
<reference evidence="9 10" key="1">
    <citation type="submission" date="2014-09" db="EMBL/GenBank/DDBJ databases">
        <title>Using Illumina technology Improving SMRT sequencing Genome Assembly by RASTools.</title>
        <authorList>
            <person name="Zhou Y."/>
            <person name="Ma T."/>
            <person name="Liu T."/>
        </authorList>
    </citation>
    <scope>NUCLEOTIDE SEQUENCE [LARGE SCALE GENOMIC DNA]</scope>
    <source>
        <strain evidence="9 10">ATCC 55669</strain>
    </source>
</reference>
<keyword evidence="6" id="KW-0411">Iron-sulfur</keyword>
<dbReference type="GO" id="GO:0046872">
    <property type="term" value="F:metal ion binding"/>
    <property type="evidence" value="ECO:0007669"/>
    <property type="project" value="UniProtKB-KW"/>
</dbReference>